<evidence type="ECO:0000259" key="6">
    <source>
        <dbReference type="Pfam" id="PF04542"/>
    </source>
</evidence>
<evidence type="ECO:0000256" key="5">
    <source>
        <dbReference type="ARBA" id="ARBA00023163"/>
    </source>
</evidence>
<gene>
    <name evidence="8" type="ORF">G7Y29_06125</name>
</gene>
<dbReference type="InterPro" id="IPR013249">
    <property type="entry name" value="RNA_pol_sigma70_r4_t2"/>
</dbReference>
<dbReference type="InterPro" id="IPR039425">
    <property type="entry name" value="RNA_pol_sigma-70-like"/>
</dbReference>
<dbReference type="Pfam" id="PF08281">
    <property type="entry name" value="Sigma70_r4_2"/>
    <property type="match status" value="1"/>
</dbReference>
<dbReference type="InterPro" id="IPR014284">
    <property type="entry name" value="RNA_pol_sigma-70_dom"/>
</dbReference>
<dbReference type="Gene3D" id="1.10.1740.10">
    <property type="match status" value="1"/>
</dbReference>
<evidence type="ECO:0000313" key="8">
    <source>
        <dbReference type="EMBL" id="QPK82481.1"/>
    </source>
</evidence>
<comment type="similarity">
    <text evidence="1">Belongs to the sigma-70 factor family. ECF subfamily.</text>
</comment>
<keyword evidence="9" id="KW-1185">Reference proteome</keyword>
<dbReference type="GO" id="GO:0006352">
    <property type="term" value="P:DNA-templated transcription initiation"/>
    <property type="evidence" value="ECO:0007669"/>
    <property type="project" value="InterPro"/>
</dbReference>
<dbReference type="InterPro" id="IPR013325">
    <property type="entry name" value="RNA_pol_sigma_r2"/>
</dbReference>
<dbReference type="SUPFAM" id="SSF88946">
    <property type="entry name" value="Sigma2 domain of RNA polymerase sigma factors"/>
    <property type="match status" value="1"/>
</dbReference>
<evidence type="ECO:0000256" key="1">
    <source>
        <dbReference type="ARBA" id="ARBA00010641"/>
    </source>
</evidence>
<dbReference type="RefSeq" id="WP_165003871.1">
    <property type="nucleotide sequence ID" value="NZ_CP064955.1"/>
</dbReference>
<evidence type="ECO:0000259" key="7">
    <source>
        <dbReference type="Pfam" id="PF08281"/>
    </source>
</evidence>
<name>A0A7T0KL86_9CORY</name>
<keyword evidence="3" id="KW-0731">Sigma factor</keyword>
<dbReference type="InterPro" id="IPR013324">
    <property type="entry name" value="RNA_pol_sigma_r3/r4-like"/>
</dbReference>
<dbReference type="InterPro" id="IPR007627">
    <property type="entry name" value="RNA_pol_sigma70_r2"/>
</dbReference>
<dbReference type="Proteomes" id="UP000594586">
    <property type="component" value="Chromosome"/>
</dbReference>
<evidence type="ECO:0000256" key="3">
    <source>
        <dbReference type="ARBA" id="ARBA00023082"/>
    </source>
</evidence>
<organism evidence="8 9">
    <name type="scientific">Corynebacterium qintianiae</name>
    <dbReference type="NCBI Taxonomy" id="2709392"/>
    <lineage>
        <taxon>Bacteria</taxon>
        <taxon>Bacillati</taxon>
        <taxon>Actinomycetota</taxon>
        <taxon>Actinomycetes</taxon>
        <taxon>Mycobacteriales</taxon>
        <taxon>Corynebacteriaceae</taxon>
        <taxon>Corynebacterium</taxon>
    </lineage>
</organism>
<keyword evidence="5" id="KW-0804">Transcription</keyword>
<dbReference type="EMBL" id="CP064955">
    <property type="protein sequence ID" value="QPK82481.1"/>
    <property type="molecule type" value="Genomic_DNA"/>
</dbReference>
<keyword evidence="2" id="KW-0805">Transcription regulation</keyword>
<dbReference type="NCBIfam" id="TIGR02937">
    <property type="entry name" value="sigma70-ECF"/>
    <property type="match status" value="1"/>
</dbReference>
<dbReference type="AlphaFoldDB" id="A0A7T0KL86"/>
<dbReference type="KEGG" id="cqn:G7Y29_06125"/>
<dbReference type="GO" id="GO:0016987">
    <property type="term" value="F:sigma factor activity"/>
    <property type="evidence" value="ECO:0007669"/>
    <property type="project" value="UniProtKB-KW"/>
</dbReference>
<evidence type="ECO:0000256" key="2">
    <source>
        <dbReference type="ARBA" id="ARBA00023015"/>
    </source>
</evidence>
<dbReference type="Pfam" id="PF04542">
    <property type="entry name" value="Sigma70_r2"/>
    <property type="match status" value="1"/>
</dbReference>
<dbReference type="Gene3D" id="1.10.10.10">
    <property type="entry name" value="Winged helix-like DNA-binding domain superfamily/Winged helix DNA-binding domain"/>
    <property type="match status" value="1"/>
</dbReference>
<keyword evidence="4" id="KW-0238">DNA-binding</keyword>
<reference evidence="8 9" key="1">
    <citation type="submission" date="2020-11" db="EMBL/GenBank/DDBJ databases">
        <title>Corynebacterium sp. MC1420.</title>
        <authorList>
            <person name="Zhou J."/>
        </authorList>
    </citation>
    <scope>NUCLEOTIDE SEQUENCE [LARGE SCALE GENOMIC DNA]</scope>
    <source>
        <strain evidence="8 9">MC1420</strain>
    </source>
</reference>
<proteinExistence type="inferred from homology"/>
<evidence type="ECO:0000313" key="9">
    <source>
        <dbReference type="Proteomes" id="UP000594586"/>
    </source>
</evidence>
<evidence type="ECO:0000256" key="4">
    <source>
        <dbReference type="ARBA" id="ARBA00023125"/>
    </source>
</evidence>
<dbReference type="PANTHER" id="PTHR43133:SF8">
    <property type="entry name" value="RNA POLYMERASE SIGMA FACTOR HI_1459-RELATED"/>
    <property type="match status" value="1"/>
</dbReference>
<dbReference type="PANTHER" id="PTHR43133">
    <property type="entry name" value="RNA POLYMERASE ECF-TYPE SIGMA FACTO"/>
    <property type="match status" value="1"/>
</dbReference>
<protein>
    <submittedName>
        <fullName evidence="8">RNA polymerase sigma factor</fullName>
    </submittedName>
</protein>
<dbReference type="InterPro" id="IPR036388">
    <property type="entry name" value="WH-like_DNA-bd_sf"/>
</dbReference>
<dbReference type="GO" id="GO:0003677">
    <property type="term" value="F:DNA binding"/>
    <property type="evidence" value="ECO:0007669"/>
    <property type="project" value="UniProtKB-KW"/>
</dbReference>
<feature type="domain" description="RNA polymerase sigma-70 region 2" evidence="6">
    <location>
        <begin position="8"/>
        <end position="70"/>
    </location>
</feature>
<sequence length="160" mass="18212">MQHFETAYRLCYPRVLAYLRRRTDDSVAEDLCADVFARAWSGWPPRGADAMPWLYGIARNVVLEHYRRRRESVPLDDVAESAWAAPSAETYAAAEVDISRALRALNETDREIITLYAWENLRPAEIAAVLGIKENAARVRLHLARTRLADLLNETTGVTR</sequence>
<accession>A0A7T0KL86</accession>
<feature type="domain" description="RNA polymerase sigma factor 70 region 4 type 2" evidence="7">
    <location>
        <begin position="97"/>
        <end position="148"/>
    </location>
</feature>
<dbReference type="SUPFAM" id="SSF88659">
    <property type="entry name" value="Sigma3 and sigma4 domains of RNA polymerase sigma factors"/>
    <property type="match status" value="1"/>
</dbReference>
<dbReference type="CDD" id="cd06171">
    <property type="entry name" value="Sigma70_r4"/>
    <property type="match status" value="1"/>
</dbReference>